<dbReference type="AlphaFoldDB" id="U5DR45"/>
<protein>
    <submittedName>
        <fullName evidence="1">Uncharacterized protein</fullName>
    </submittedName>
</protein>
<dbReference type="STRING" id="582515.KR51_00010840"/>
<gene>
    <name evidence="1" type="ORF">KR51_00010840</name>
</gene>
<dbReference type="Proteomes" id="UP000016960">
    <property type="component" value="Unassembled WGS sequence"/>
</dbReference>
<sequence>MKREWQSLWYRFIPQLLSGGWFGAQQTGFIGIAHGSEETKSDFQRGGGLSKPSYCFQGIAKFKA</sequence>
<evidence type="ECO:0000313" key="1">
    <source>
        <dbReference type="EMBL" id="ERN42155.1"/>
    </source>
</evidence>
<reference evidence="1 2" key="1">
    <citation type="submission" date="2013-05" db="EMBL/GenBank/DDBJ databases">
        <title>Draft genome sequence of Rubidibacter lacunae KORDI 51-2.</title>
        <authorList>
            <person name="Choi D.H."/>
            <person name="Noh J.H."/>
            <person name="Kwon K.-K."/>
            <person name="Lee J.-H."/>
            <person name="Ryu J.-Y."/>
        </authorList>
    </citation>
    <scope>NUCLEOTIDE SEQUENCE [LARGE SCALE GENOMIC DNA]</scope>
    <source>
        <strain evidence="1 2">KORDI 51-2</strain>
    </source>
</reference>
<dbReference type="InParanoid" id="U5DR45"/>
<keyword evidence="2" id="KW-1185">Reference proteome</keyword>
<comment type="caution">
    <text evidence="1">The sequence shown here is derived from an EMBL/GenBank/DDBJ whole genome shotgun (WGS) entry which is preliminary data.</text>
</comment>
<evidence type="ECO:0000313" key="2">
    <source>
        <dbReference type="Proteomes" id="UP000016960"/>
    </source>
</evidence>
<proteinExistence type="predicted"/>
<name>U5DR45_9CHRO</name>
<dbReference type="EMBL" id="ASSJ01000030">
    <property type="protein sequence ID" value="ERN42155.1"/>
    <property type="molecule type" value="Genomic_DNA"/>
</dbReference>
<accession>U5DR45</accession>
<organism evidence="1 2">
    <name type="scientific">Rubidibacter lacunae KORDI 51-2</name>
    <dbReference type="NCBI Taxonomy" id="582515"/>
    <lineage>
        <taxon>Bacteria</taxon>
        <taxon>Bacillati</taxon>
        <taxon>Cyanobacteriota</taxon>
        <taxon>Cyanophyceae</taxon>
        <taxon>Oscillatoriophycideae</taxon>
        <taxon>Chroococcales</taxon>
        <taxon>Aphanothecaceae</taxon>
        <taxon>Rubidibacter</taxon>
    </lineage>
</organism>